<dbReference type="AlphaFoldDB" id="A0A6N6JF51"/>
<reference evidence="1 2" key="1">
    <citation type="submission" date="2019-12" db="EMBL/GenBank/DDBJ databases">
        <title>Litoreibacter badius sp. nov., a novel bacteriochlorophyll a-containing bacterium in the genus Litoreibacter.</title>
        <authorList>
            <person name="Kanamuro M."/>
            <person name="Takabe Y."/>
            <person name="Mori K."/>
            <person name="Takaichi S."/>
            <person name="Hanada S."/>
        </authorList>
    </citation>
    <scope>NUCLEOTIDE SEQUENCE [LARGE SCALE GENOMIC DNA]</scope>
    <source>
        <strain evidence="1 2">K6</strain>
    </source>
</reference>
<name>A0A6N6JF51_9RHOB</name>
<keyword evidence="2" id="KW-1185">Reference proteome</keyword>
<proteinExistence type="predicted"/>
<dbReference type="OrthoDB" id="3010234at2"/>
<sequence length="336" mass="39366">MRTLKNYRLRLERKRWRARAFRKRRELSVAINRTGQIQSTDILLFSTIRNECLRLPYFLSYYRNLGVDHFFFVDNGSRDDTVEYLSGQPDVTLFQTDASYKLARFGVDWLNWLQMRYAHGHWSIVVDADEFLIYPFCDTRPLRALTDWLDASSIPSLSAMLLDMYAKGPLADVDYQPGQNPFEITEWFDSGNYTIEPNYKFGNLWIQGGPRARSFFLEDTYAAPALNKTPLVKWDRGYCYVSSTHSLLPRRLNHTYETGGGERISGCLLHAKFLNDFASKREEELQRRQHYGEGREYEAYEESTVDADGFWSPYSSRYTGWRDLETLGLISRGTWI</sequence>
<dbReference type="EMBL" id="BLJE01000002">
    <property type="protein sequence ID" value="GFE64577.1"/>
    <property type="molecule type" value="Genomic_DNA"/>
</dbReference>
<protein>
    <recommendedName>
        <fullName evidence="3">Glycosyl transferase family 2</fullName>
    </recommendedName>
</protein>
<dbReference type="Pfam" id="PF13704">
    <property type="entry name" value="Glyco_tranf_2_4"/>
    <property type="match status" value="1"/>
</dbReference>
<evidence type="ECO:0008006" key="3">
    <source>
        <dbReference type="Google" id="ProtNLM"/>
    </source>
</evidence>
<gene>
    <name evidence="1" type="ORF">KIN_16510</name>
</gene>
<comment type="caution">
    <text evidence="1">The sequence shown here is derived from an EMBL/GenBank/DDBJ whole genome shotgun (WGS) entry which is preliminary data.</text>
</comment>
<evidence type="ECO:0000313" key="1">
    <source>
        <dbReference type="EMBL" id="GFE64577.1"/>
    </source>
</evidence>
<organism evidence="1 2">
    <name type="scientific">Litoreibacter roseus</name>
    <dbReference type="NCBI Taxonomy" id="2601869"/>
    <lineage>
        <taxon>Bacteria</taxon>
        <taxon>Pseudomonadati</taxon>
        <taxon>Pseudomonadota</taxon>
        <taxon>Alphaproteobacteria</taxon>
        <taxon>Rhodobacterales</taxon>
        <taxon>Roseobacteraceae</taxon>
        <taxon>Litoreibacter</taxon>
    </lineage>
</organism>
<evidence type="ECO:0000313" key="2">
    <source>
        <dbReference type="Proteomes" id="UP000436822"/>
    </source>
</evidence>
<dbReference type="RefSeq" id="WP_159805868.1">
    <property type="nucleotide sequence ID" value="NZ_BLJE01000002.1"/>
</dbReference>
<dbReference type="Proteomes" id="UP000436822">
    <property type="component" value="Unassembled WGS sequence"/>
</dbReference>
<accession>A0A6N6JF51</accession>